<dbReference type="PROSITE" id="PS50151">
    <property type="entry name" value="UVR"/>
    <property type="match status" value="1"/>
</dbReference>
<dbReference type="Pfam" id="PF04851">
    <property type="entry name" value="ResIII"/>
    <property type="match status" value="1"/>
</dbReference>
<feature type="domain" description="UVR" evidence="15">
    <location>
        <begin position="624"/>
        <end position="659"/>
    </location>
</feature>
<accession>A0ABU9K5H6</accession>
<gene>
    <name evidence="12 18" type="primary">uvrB</name>
    <name evidence="18" type="ORF">AAEO50_01890</name>
</gene>
<dbReference type="Pfam" id="PF17757">
    <property type="entry name" value="UvrB_inter"/>
    <property type="match status" value="1"/>
</dbReference>
<dbReference type="CDD" id="cd18790">
    <property type="entry name" value="SF2_C_UvrB"/>
    <property type="match status" value="1"/>
</dbReference>
<organism evidence="18 19">
    <name type="scientific">Rossellomorea oryzaecorticis</name>
    <dbReference type="NCBI Taxonomy" id="1396505"/>
    <lineage>
        <taxon>Bacteria</taxon>
        <taxon>Bacillati</taxon>
        <taxon>Bacillota</taxon>
        <taxon>Bacilli</taxon>
        <taxon>Bacillales</taxon>
        <taxon>Bacillaceae</taxon>
        <taxon>Rossellomorea</taxon>
    </lineage>
</organism>
<evidence type="ECO:0000259" key="16">
    <source>
        <dbReference type="PROSITE" id="PS51192"/>
    </source>
</evidence>
<feature type="coiled-coil region" evidence="14">
    <location>
        <begin position="257"/>
        <end position="284"/>
    </location>
</feature>
<dbReference type="PANTHER" id="PTHR24029">
    <property type="entry name" value="UVRABC SYSTEM PROTEIN B"/>
    <property type="match status" value="1"/>
</dbReference>
<evidence type="ECO:0000313" key="18">
    <source>
        <dbReference type="EMBL" id="MEL3971016.1"/>
    </source>
</evidence>
<name>A0ABU9K5H6_9BACI</name>
<dbReference type="NCBIfam" id="TIGR00631">
    <property type="entry name" value="uvrb"/>
    <property type="match status" value="1"/>
</dbReference>
<evidence type="ECO:0000256" key="5">
    <source>
        <dbReference type="ARBA" id="ARBA00022763"/>
    </source>
</evidence>
<evidence type="ECO:0000256" key="12">
    <source>
        <dbReference type="HAMAP-Rule" id="MF_00204"/>
    </source>
</evidence>
<dbReference type="RefSeq" id="WP_341979803.1">
    <property type="nucleotide sequence ID" value="NZ_JBBYAF010000002.1"/>
</dbReference>
<evidence type="ECO:0000313" key="19">
    <source>
        <dbReference type="Proteomes" id="UP001389717"/>
    </source>
</evidence>
<dbReference type="CDD" id="cd17916">
    <property type="entry name" value="DEXHc_UvrB"/>
    <property type="match status" value="1"/>
</dbReference>
<keyword evidence="14" id="KW-0175">Coiled coil</keyword>
<dbReference type="SMART" id="SM00490">
    <property type="entry name" value="HELICc"/>
    <property type="match status" value="1"/>
</dbReference>
<protein>
    <recommendedName>
        <fullName evidence="11 12">UvrABC system protein B</fullName>
        <shortName evidence="12">Protein UvrB</shortName>
    </recommendedName>
    <alternativeName>
        <fullName evidence="12">Excinuclease ABC subunit B</fullName>
    </alternativeName>
</protein>
<reference evidence="18 19" key="1">
    <citation type="submission" date="2024-04" db="EMBL/GenBank/DDBJ databases">
        <title>Bacillus oryzaecorticis sp. nov., a moderately halophilic bacterium isolated from rice husks.</title>
        <authorList>
            <person name="Zhu H.-S."/>
        </authorList>
    </citation>
    <scope>NUCLEOTIDE SEQUENCE [LARGE SCALE GENOMIC DNA]</scope>
    <source>
        <strain evidence="18 19">ZC255</strain>
    </source>
</reference>
<dbReference type="PROSITE" id="PS51192">
    <property type="entry name" value="HELICASE_ATP_BIND_1"/>
    <property type="match status" value="1"/>
</dbReference>
<dbReference type="Pfam" id="PF02151">
    <property type="entry name" value="UVR"/>
    <property type="match status" value="1"/>
</dbReference>
<keyword evidence="9 12" id="KW-0234">DNA repair</keyword>
<evidence type="ECO:0000256" key="14">
    <source>
        <dbReference type="SAM" id="Coils"/>
    </source>
</evidence>
<dbReference type="SMART" id="SM00487">
    <property type="entry name" value="DEXDc"/>
    <property type="match status" value="1"/>
</dbReference>
<dbReference type="HAMAP" id="MF_00204">
    <property type="entry name" value="UvrB"/>
    <property type="match status" value="1"/>
</dbReference>
<dbReference type="InterPro" id="IPR014001">
    <property type="entry name" value="Helicase_ATP-bd"/>
</dbReference>
<keyword evidence="19" id="KW-1185">Reference proteome</keyword>
<keyword evidence="6 12" id="KW-0228">DNA excision</keyword>
<dbReference type="InterPro" id="IPR001943">
    <property type="entry name" value="UVR_dom"/>
</dbReference>
<dbReference type="InterPro" id="IPR001650">
    <property type="entry name" value="Helicase_C-like"/>
</dbReference>
<comment type="caution">
    <text evidence="18">The sequence shown here is derived from an EMBL/GenBank/DDBJ whole genome shotgun (WGS) entry which is preliminary data.</text>
</comment>
<evidence type="ECO:0000259" key="15">
    <source>
        <dbReference type="PROSITE" id="PS50151"/>
    </source>
</evidence>
<dbReference type="InterPro" id="IPR006935">
    <property type="entry name" value="Helicase/UvrB_N"/>
</dbReference>
<keyword evidence="4 12" id="KW-0547">Nucleotide-binding</keyword>
<dbReference type="EMBL" id="JBBYAF010000002">
    <property type="protein sequence ID" value="MEL3971016.1"/>
    <property type="molecule type" value="Genomic_DNA"/>
</dbReference>
<dbReference type="InterPro" id="IPR024759">
    <property type="entry name" value="UvrB_YAD/RRR_dom"/>
</dbReference>
<dbReference type="Gene3D" id="3.40.50.300">
    <property type="entry name" value="P-loop containing nucleotide triphosphate hydrolases"/>
    <property type="match status" value="3"/>
</dbReference>
<comment type="subunit">
    <text evidence="10 12 13">Forms a heterotetramer with UvrA during the search for lesions. Interacts with UvrC in an incision complex.</text>
</comment>
<evidence type="ECO:0000256" key="2">
    <source>
        <dbReference type="ARBA" id="ARBA00008533"/>
    </source>
</evidence>
<dbReference type="PANTHER" id="PTHR24029:SF0">
    <property type="entry name" value="UVRABC SYSTEM PROTEIN B"/>
    <property type="match status" value="1"/>
</dbReference>
<comment type="function">
    <text evidence="12">The UvrABC repair system catalyzes the recognition and processing of DNA lesions. A damage recognition complex composed of 2 UvrA and 2 UvrB subunits scans DNA for abnormalities. Upon binding of the UvrA(2)B(2) complex to a putative damaged site, the DNA wraps around one UvrB monomer. DNA wrap is dependent on ATP binding by UvrB and probably causes local melting of the DNA helix, facilitating insertion of UvrB beta-hairpin between the DNA strands. Then UvrB probes one DNA strand for the presence of a lesion. If a lesion is found the UvrA subunits dissociate and the UvrB-DNA preincision complex is formed. This complex is subsequently bound by UvrC and the second UvrB is released. If no lesion is found, the DNA wraps around the other UvrB subunit that will check the other stand for damage.</text>
</comment>
<dbReference type="Pfam" id="PF12344">
    <property type="entry name" value="UvrB"/>
    <property type="match status" value="1"/>
</dbReference>
<comment type="domain">
    <text evidence="12">The beta-hairpin motif is involved in DNA binding.</text>
</comment>
<dbReference type="Pfam" id="PF00271">
    <property type="entry name" value="Helicase_C"/>
    <property type="match status" value="1"/>
</dbReference>
<dbReference type="InterPro" id="IPR004807">
    <property type="entry name" value="UvrB"/>
</dbReference>
<dbReference type="Gene3D" id="4.10.860.10">
    <property type="entry name" value="UVR domain"/>
    <property type="match status" value="1"/>
</dbReference>
<feature type="short sequence motif" description="Beta-hairpin" evidence="12">
    <location>
        <begin position="92"/>
        <end position="115"/>
    </location>
</feature>
<dbReference type="GO" id="GO:0016787">
    <property type="term" value="F:hydrolase activity"/>
    <property type="evidence" value="ECO:0007669"/>
    <property type="project" value="UniProtKB-KW"/>
</dbReference>
<comment type="similarity">
    <text evidence="2 12 13">Belongs to the UvrB family.</text>
</comment>
<evidence type="ECO:0000256" key="9">
    <source>
        <dbReference type="ARBA" id="ARBA00023204"/>
    </source>
</evidence>
<dbReference type="InterPro" id="IPR041471">
    <property type="entry name" value="UvrB_inter"/>
</dbReference>
<proteinExistence type="inferred from homology"/>
<feature type="domain" description="Helicase C-terminal" evidence="17">
    <location>
        <begin position="430"/>
        <end position="592"/>
    </location>
</feature>
<evidence type="ECO:0000256" key="11">
    <source>
        <dbReference type="ARBA" id="ARBA00029504"/>
    </source>
</evidence>
<evidence type="ECO:0000256" key="7">
    <source>
        <dbReference type="ARBA" id="ARBA00022840"/>
    </source>
</evidence>
<keyword evidence="8 12" id="KW-0267">Excision nuclease</keyword>
<evidence type="ECO:0000259" key="17">
    <source>
        <dbReference type="PROSITE" id="PS51194"/>
    </source>
</evidence>
<keyword evidence="7 12" id="KW-0067">ATP-binding</keyword>
<evidence type="ECO:0000256" key="3">
    <source>
        <dbReference type="ARBA" id="ARBA00022490"/>
    </source>
</evidence>
<dbReference type="PROSITE" id="PS51194">
    <property type="entry name" value="HELICASE_CTER"/>
    <property type="match status" value="1"/>
</dbReference>
<evidence type="ECO:0000256" key="13">
    <source>
        <dbReference type="RuleBase" id="RU003587"/>
    </source>
</evidence>
<dbReference type="SUPFAM" id="SSF46600">
    <property type="entry name" value="C-terminal UvrC-binding domain of UvrB"/>
    <property type="match status" value="1"/>
</dbReference>
<evidence type="ECO:0000256" key="1">
    <source>
        <dbReference type="ARBA" id="ARBA00004496"/>
    </source>
</evidence>
<feature type="binding site" evidence="12">
    <location>
        <begin position="39"/>
        <end position="46"/>
    </location>
    <ligand>
        <name>ATP</name>
        <dbReference type="ChEBI" id="CHEBI:30616"/>
    </ligand>
</feature>
<dbReference type="Proteomes" id="UP001389717">
    <property type="component" value="Unassembled WGS sequence"/>
</dbReference>
<keyword evidence="18" id="KW-0378">Hydrolase</keyword>
<keyword evidence="12 13" id="KW-0742">SOS response</keyword>
<keyword evidence="5 12" id="KW-0227">DNA damage</keyword>
<comment type="subcellular location">
    <subcellularLocation>
        <location evidence="1 12 13">Cytoplasm</location>
    </subcellularLocation>
</comment>
<feature type="domain" description="Helicase ATP-binding" evidence="16">
    <location>
        <begin position="26"/>
        <end position="160"/>
    </location>
</feature>
<evidence type="ECO:0000256" key="10">
    <source>
        <dbReference type="ARBA" id="ARBA00026033"/>
    </source>
</evidence>
<dbReference type="InterPro" id="IPR027417">
    <property type="entry name" value="P-loop_NTPase"/>
</dbReference>
<dbReference type="SUPFAM" id="SSF52540">
    <property type="entry name" value="P-loop containing nucleoside triphosphate hydrolases"/>
    <property type="match status" value="2"/>
</dbReference>
<dbReference type="NCBIfam" id="NF003673">
    <property type="entry name" value="PRK05298.1"/>
    <property type="match status" value="1"/>
</dbReference>
<dbReference type="InterPro" id="IPR036876">
    <property type="entry name" value="UVR_dom_sf"/>
</dbReference>
<keyword evidence="3 12" id="KW-0963">Cytoplasm</keyword>
<evidence type="ECO:0000256" key="6">
    <source>
        <dbReference type="ARBA" id="ARBA00022769"/>
    </source>
</evidence>
<evidence type="ECO:0000256" key="4">
    <source>
        <dbReference type="ARBA" id="ARBA00022741"/>
    </source>
</evidence>
<evidence type="ECO:0000256" key="8">
    <source>
        <dbReference type="ARBA" id="ARBA00022881"/>
    </source>
</evidence>
<sequence>MKEQFELKSKYKPEGDQPKAIDRLVQGVNEGKRHQTLLGATGTGKTFTVSNVIQKVEKPTLIIAHNKTLAGQLYSEFKDFFPDNAVEYFVSYYDYYQPEAYVPQTDTFIEKDASINDEIDKLRHSATSALFERRDVIIIASVSCIYGLGNPEEYRELVLSLRTGMEIERNQLLRKLVDIQYERNDIDFQRGTFRVRGDVVEIFPASRDEHCMRVEFFGDEIDRIREVDALTGEIMGDRDHVAIFPASHFVTREEKMKVAIKNIEKELEEQLAIMKEDGKLLEAQRLEQRTRYDLEMMREMGFCSGIENYSRHLTLRPPGSTPYTLLDYFPDDFMIVVDESHVTLPQIRGMFNGDQARKKVLVDHGFRLPSAMDNRPLRFEEFEEKVQQLLYVSATPGPYELEHSPEMIEQIIRPTGLLDPIIEVRPIEGQIDDLLGEINERIEKNERVLITTLTKKMSEDLSAYLKEIGIKVQYLHSEIKTLERIEIIRDLRLGKFDVLVGINLLREGLDIPEVSLVSILDADKEGFLRSERSLIQTIGRAARNSNGKVIMYADKMTDSMQKAIDETKRRREIQEEYNEKHGITPTTIQKEIRDVIRATHAAEEAGVYEGKETKVSNMSKPERQKLIASLEVEMKEAAKALDFERAAQLRDTILELKAEG</sequence>